<feature type="region of interest" description="Disordered" evidence="3">
    <location>
        <begin position="59"/>
        <end position="103"/>
    </location>
</feature>
<dbReference type="EMBL" id="KZ679012">
    <property type="protein sequence ID" value="PSS16497.1"/>
    <property type="molecule type" value="Genomic_DNA"/>
</dbReference>
<feature type="region of interest" description="Disordered" evidence="3">
    <location>
        <begin position="618"/>
        <end position="646"/>
    </location>
</feature>
<dbReference type="GeneID" id="36568901"/>
<evidence type="ECO:0000313" key="6">
    <source>
        <dbReference type="Proteomes" id="UP000241818"/>
    </source>
</evidence>
<dbReference type="CDD" id="cd12148">
    <property type="entry name" value="fungal_TF_MHR"/>
    <property type="match status" value="1"/>
</dbReference>
<dbReference type="PANTHER" id="PTHR47425">
    <property type="entry name" value="FARB-RELATED"/>
    <property type="match status" value="1"/>
</dbReference>
<reference evidence="5 6" key="1">
    <citation type="journal article" date="2018" name="New Phytol.">
        <title>Comparative genomics and transcriptomics depict ericoid mycorrhizal fungi as versatile saprotrophs and plant mutualists.</title>
        <authorList>
            <person name="Martino E."/>
            <person name="Morin E."/>
            <person name="Grelet G.A."/>
            <person name="Kuo A."/>
            <person name="Kohler A."/>
            <person name="Daghino S."/>
            <person name="Barry K.W."/>
            <person name="Cichocki N."/>
            <person name="Clum A."/>
            <person name="Dockter R.B."/>
            <person name="Hainaut M."/>
            <person name="Kuo R.C."/>
            <person name="LaButti K."/>
            <person name="Lindahl B.D."/>
            <person name="Lindquist E.A."/>
            <person name="Lipzen A."/>
            <person name="Khouja H.R."/>
            <person name="Magnuson J."/>
            <person name="Murat C."/>
            <person name="Ohm R.A."/>
            <person name="Singer S.W."/>
            <person name="Spatafora J.W."/>
            <person name="Wang M."/>
            <person name="Veneault-Fourrey C."/>
            <person name="Henrissat B."/>
            <person name="Grigoriev I.V."/>
            <person name="Martin F.M."/>
            <person name="Perotto S."/>
        </authorList>
    </citation>
    <scope>NUCLEOTIDE SEQUENCE [LARGE SCALE GENOMIC DNA]</scope>
    <source>
        <strain evidence="5 6">ATCC 22711</strain>
    </source>
</reference>
<dbReference type="CDD" id="cd00067">
    <property type="entry name" value="GAL4"/>
    <property type="match status" value="1"/>
</dbReference>
<dbReference type="GO" id="GO:0000981">
    <property type="term" value="F:DNA-binding transcription factor activity, RNA polymerase II-specific"/>
    <property type="evidence" value="ECO:0007669"/>
    <property type="project" value="InterPro"/>
</dbReference>
<evidence type="ECO:0000313" key="5">
    <source>
        <dbReference type="EMBL" id="PSS16497.1"/>
    </source>
</evidence>
<dbReference type="OrthoDB" id="4161332at2759"/>
<dbReference type="STRING" id="857342.A0A2T3AZA0"/>
<dbReference type="InterPro" id="IPR007219">
    <property type="entry name" value="XnlR_reg_dom"/>
</dbReference>
<evidence type="ECO:0000256" key="2">
    <source>
        <dbReference type="ARBA" id="ARBA00023242"/>
    </source>
</evidence>
<protein>
    <recommendedName>
        <fullName evidence="4">Zn(2)-C6 fungal-type domain-containing protein</fullName>
    </recommendedName>
</protein>
<gene>
    <name evidence="5" type="ORF">M430DRAFT_102797</name>
</gene>
<keyword evidence="2" id="KW-0539">Nucleus</keyword>
<dbReference type="Gene3D" id="4.10.240.10">
    <property type="entry name" value="Zn(2)-C6 fungal-type DNA-binding domain"/>
    <property type="match status" value="1"/>
</dbReference>
<dbReference type="PROSITE" id="PS00463">
    <property type="entry name" value="ZN2_CY6_FUNGAL_1"/>
    <property type="match status" value="1"/>
</dbReference>
<dbReference type="InterPro" id="IPR052761">
    <property type="entry name" value="Fungal_Detox/Toxin_TFs"/>
</dbReference>
<feature type="compositionally biased region" description="Low complexity" evidence="3">
    <location>
        <begin position="70"/>
        <end position="101"/>
    </location>
</feature>
<evidence type="ECO:0000256" key="3">
    <source>
        <dbReference type="SAM" id="MobiDB-lite"/>
    </source>
</evidence>
<dbReference type="RefSeq" id="XP_024720005.1">
    <property type="nucleotide sequence ID" value="XM_024860820.1"/>
</dbReference>
<dbReference type="AlphaFoldDB" id="A0A2T3AZA0"/>
<feature type="compositionally biased region" description="Polar residues" evidence="3">
    <location>
        <begin position="629"/>
        <end position="638"/>
    </location>
</feature>
<dbReference type="InParanoid" id="A0A2T3AZA0"/>
<dbReference type="GO" id="GO:0008270">
    <property type="term" value="F:zinc ion binding"/>
    <property type="evidence" value="ECO:0007669"/>
    <property type="project" value="InterPro"/>
</dbReference>
<dbReference type="PANTHER" id="PTHR47425:SF3">
    <property type="entry name" value="ZN(II)2CYS6 TRANSCRIPTION FACTOR (EUROFUNG)"/>
    <property type="match status" value="1"/>
</dbReference>
<dbReference type="InterPro" id="IPR036864">
    <property type="entry name" value="Zn2-C6_fun-type_DNA-bd_sf"/>
</dbReference>
<dbReference type="GO" id="GO:0003677">
    <property type="term" value="F:DNA binding"/>
    <property type="evidence" value="ECO:0007669"/>
    <property type="project" value="InterPro"/>
</dbReference>
<dbReference type="InterPro" id="IPR001138">
    <property type="entry name" value="Zn2Cys6_DnaBD"/>
</dbReference>
<dbReference type="SUPFAM" id="SSF57701">
    <property type="entry name" value="Zn2/Cys6 DNA-binding domain"/>
    <property type="match status" value="1"/>
</dbReference>
<keyword evidence="6" id="KW-1185">Reference proteome</keyword>
<dbReference type="Pfam" id="PF00172">
    <property type="entry name" value="Zn_clus"/>
    <property type="match status" value="1"/>
</dbReference>
<dbReference type="SMART" id="SM00066">
    <property type="entry name" value="GAL4"/>
    <property type="match status" value="1"/>
</dbReference>
<dbReference type="Pfam" id="PF04082">
    <property type="entry name" value="Fungal_trans"/>
    <property type="match status" value="1"/>
</dbReference>
<feature type="domain" description="Zn(2)-C6 fungal-type" evidence="4">
    <location>
        <begin position="21"/>
        <end position="53"/>
    </location>
</feature>
<name>A0A2T3AZA0_AMORE</name>
<accession>A0A2T3AZA0</accession>
<proteinExistence type="predicted"/>
<dbReference type="SMART" id="SM00906">
    <property type="entry name" value="Fungal_trans"/>
    <property type="match status" value="1"/>
</dbReference>
<dbReference type="GO" id="GO:0006351">
    <property type="term" value="P:DNA-templated transcription"/>
    <property type="evidence" value="ECO:0007669"/>
    <property type="project" value="InterPro"/>
</dbReference>
<keyword evidence="1" id="KW-0479">Metal-binding</keyword>
<dbReference type="Proteomes" id="UP000241818">
    <property type="component" value="Unassembled WGS sequence"/>
</dbReference>
<dbReference type="PROSITE" id="PS50048">
    <property type="entry name" value="ZN2_CY6_FUNGAL_2"/>
    <property type="match status" value="1"/>
</dbReference>
<sequence>MSQYQPGPIPVARPRRRSAAACWTCRERKVRCNVSQCGPPCTNCVHDAIECKVAPRKKPTPLNAPQPEEVSASTSSLSTPSSRVRPSSTVQPSPVSPASTPERVHNALVDVPDEDIDSYGQDIDYDEGENSKAYLAALEGTATGSDAVPFYMNCTGDQQGLGFVVDICRPDRSPNCNHYLVPRATAKLYSAEDLAVLRMKGAFSLPPDEICKRLLQCYFNHVHPLLPILDVNTFLTQYIKGGQQKSNLLLLWSIFFAASSFVDDDLLQAAGHSSRKSMKRSMYTRAKCLYDADYEKDKTALIQSVMLMGYWYTDTEDRTGSWHWIGVAISLCQTIGLHRNLESGQHQKQRFSSSQCRVWRRIWWSCYIRDAWLSFGMGRPMRIHIEDCDMPLPTVDDVLAELIDVPAETKDTYLPAGIASLARYWINLVHISLALGNVLSKHYRPRRDTPSLADLERDEKEIFQSFGACRNETVSADPIVQVNAYHLQLYYEATMIALYRQYLLTSPEGITSMEKDAWHNTVLEKVKSAAFNTSSILNQLISKNMVKFCQAMFVTALIPAMQIHLYESTSCNMLAQRHGSHQLDLCMIVLNELRKTYWAADFLCRLFSKAQKTLRNTRTSKTADHAVRNPSQLTPDSTTHSEEPIAPQETNNDFMFLLDEFLSTGWNPFLSMSEDPNIK</sequence>
<evidence type="ECO:0000259" key="4">
    <source>
        <dbReference type="PROSITE" id="PS50048"/>
    </source>
</evidence>
<evidence type="ECO:0000256" key="1">
    <source>
        <dbReference type="ARBA" id="ARBA00022723"/>
    </source>
</evidence>
<organism evidence="5 6">
    <name type="scientific">Amorphotheca resinae ATCC 22711</name>
    <dbReference type="NCBI Taxonomy" id="857342"/>
    <lineage>
        <taxon>Eukaryota</taxon>
        <taxon>Fungi</taxon>
        <taxon>Dikarya</taxon>
        <taxon>Ascomycota</taxon>
        <taxon>Pezizomycotina</taxon>
        <taxon>Leotiomycetes</taxon>
        <taxon>Helotiales</taxon>
        <taxon>Amorphothecaceae</taxon>
        <taxon>Amorphotheca</taxon>
    </lineage>
</organism>